<dbReference type="InterPro" id="IPR042099">
    <property type="entry name" value="ANL_N_sf"/>
</dbReference>
<dbReference type="PANTHER" id="PTHR43201">
    <property type="entry name" value="ACYL-COA SYNTHETASE"/>
    <property type="match status" value="1"/>
</dbReference>
<accession>A0ABW3NAY3</accession>
<dbReference type="Pfam" id="PF00501">
    <property type="entry name" value="AMP-binding"/>
    <property type="match status" value="1"/>
</dbReference>
<dbReference type="Gene3D" id="3.40.50.12780">
    <property type="entry name" value="N-terminal domain of ligase-like"/>
    <property type="match status" value="1"/>
</dbReference>
<dbReference type="Gene3D" id="3.30.300.30">
    <property type="match status" value="1"/>
</dbReference>
<reference evidence="6" key="1">
    <citation type="journal article" date="2019" name="Int. J. Syst. Evol. Microbiol.">
        <title>The Global Catalogue of Microorganisms (GCM) 10K type strain sequencing project: providing services to taxonomists for standard genome sequencing and annotation.</title>
        <authorList>
            <consortium name="The Broad Institute Genomics Platform"/>
            <consortium name="The Broad Institute Genome Sequencing Center for Infectious Disease"/>
            <person name="Wu L."/>
            <person name="Ma J."/>
        </authorList>
    </citation>
    <scope>NUCLEOTIDE SEQUENCE [LARGE SCALE GENOMIC DNA]</scope>
    <source>
        <strain evidence="6">CCUG 56608</strain>
    </source>
</reference>
<evidence type="ECO:0000313" key="5">
    <source>
        <dbReference type="EMBL" id="MFD1064863.1"/>
    </source>
</evidence>
<feature type="domain" description="AMP-binding enzyme C-terminal" evidence="4">
    <location>
        <begin position="488"/>
        <end position="565"/>
    </location>
</feature>
<dbReference type="PANTHER" id="PTHR43201:SF5">
    <property type="entry name" value="MEDIUM-CHAIN ACYL-COA LIGASE ACSF2, MITOCHONDRIAL"/>
    <property type="match status" value="1"/>
</dbReference>
<dbReference type="Pfam" id="PF13193">
    <property type="entry name" value="AMP-binding_C"/>
    <property type="match status" value="1"/>
</dbReference>
<dbReference type="PROSITE" id="PS00455">
    <property type="entry name" value="AMP_BINDING"/>
    <property type="match status" value="1"/>
</dbReference>
<protein>
    <submittedName>
        <fullName evidence="5">AMP-binding protein</fullName>
    </submittedName>
</protein>
<dbReference type="InterPro" id="IPR025110">
    <property type="entry name" value="AMP-bd_C"/>
</dbReference>
<feature type="domain" description="AMP-dependent synthetase/ligase" evidence="3">
    <location>
        <begin position="41"/>
        <end position="437"/>
    </location>
</feature>
<dbReference type="InterPro" id="IPR000873">
    <property type="entry name" value="AMP-dep_synth/lig_dom"/>
</dbReference>
<dbReference type="Proteomes" id="UP001597041">
    <property type="component" value="Unassembled WGS sequence"/>
</dbReference>
<name>A0ABW3NAY3_9BACI</name>
<dbReference type="InterPro" id="IPR020845">
    <property type="entry name" value="AMP-binding_CS"/>
</dbReference>
<comment type="similarity">
    <text evidence="1">Belongs to the ATP-dependent AMP-binding enzyme family.</text>
</comment>
<evidence type="ECO:0000259" key="4">
    <source>
        <dbReference type="Pfam" id="PF13193"/>
    </source>
</evidence>
<dbReference type="InterPro" id="IPR045851">
    <property type="entry name" value="AMP-bd_C_sf"/>
</dbReference>
<evidence type="ECO:0000256" key="2">
    <source>
        <dbReference type="ARBA" id="ARBA00022598"/>
    </source>
</evidence>
<comment type="caution">
    <text evidence="5">The sequence shown here is derived from an EMBL/GenBank/DDBJ whole genome shotgun (WGS) entry which is preliminary data.</text>
</comment>
<dbReference type="EMBL" id="JBHTKK010000002">
    <property type="protein sequence ID" value="MFD1064863.1"/>
    <property type="molecule type" value="Genomic_DNA"/>
</dbReference>
<organism evidence="5 6">
    <name type="scientific">Oceanobacillus locisalsi</name>
    <dbReference type="NCBI Taxonomy" id="546107"/>
    <lineage>
        <taxon>Bacteria</taxon>
        <taxon>Bacillati</taxon>
        <taxon>Bacillota</taxon>
        <taxon>Bacilli</taxon>
        <taxon>Bacillales</taxon>
        <taxon>Bacillaceae</taxon>
        <taxon>Oceanobacillus</taxon>
    </lineage>
</organism>
<proteinExistence type="inferred from homology"/>
<dbReference type="RefSeq" id="WP_379590787.1">
    <property type="nucleotide sequence ID" value="NZ_JBHTKK010000002.1"/>
</dbReference>
<sequence>MMKWRDNMLEEQQSNASVEERQAALEKMYPSWEKRTIATHFYRQSQQYNDYPLIMMPDRVVTYEAMWGQARDYAKAMLDLGVMPGDHVAVLMENEPEYVALFTAASMVGAVAVPLNTQLQKDELIYMLRQSDSNWLITHQYAGKQDHAEVLKDIVSELQEEIESPFKQAVCIPNKDAEVPDVYITWDVFLQGAAAVGETELNNRWKETDNPDATAAIIYTSGSTGLPKGVMLTDDMMLRSGFATCLTRGYEAGRRIYAPLPMYHVYFLQEGLFAASFVGGGMVTCHAFQPLQSLELMEKYQVHDFLAVPSMLVALLNRPEVKHTNLSHLYALLCCAAPSPVPLWKRAVDELEVTEIGTGCGATEAASTTMLTEIGESLEIISTTVGKVKTAGVAGHPEFGDKSVTYKVIDPDTRETLPSGSAGELAVRGNVVTEGYYKKPEETAFAKDAEGYIRSGDLGTIDAQGSIRLWGRSKDLYKVSGETVVPKEVEDVISMHPAVNQVYIVGVSDQLTTETGAAFVELKQGENCTKQAIRTLCREHVARFKVPRYIWFVDAADWPLTGTGKIQKFKLQDMAAEKLKK</sequence>
<keyword evidence="2" id="KW-0436">Ligase</keyword>
<keyword evidence="6" id="KW-1185">Reference proteome</keyword>
<evidence type="ECO:0000259" key="3">
    <source>
        <dbReference type="Pfam" id="PF00501"/>
    </source>
</evidence>
<gene>
    <name evidence="5" type="ORF">ACFQ19_02385</name>
</gene>
<evidence type="ECO:0000256" key="1">
    <source>
        <dbReference type="ARBA" id="ARBA00006432"/>
    </source>
</evidence>
<dbReference type="SUPFAM" id="SSF56801">
    <property type="entry name" value="Acetyl-CoA synthetase-like"/>
    <property type="match status" value="1"/>
</dbReference>
<evidence type="ECO:0000313" key="6">
    <source>
        <dbReference type="Proteomes" id="UP001597041"/>
    </source>
</evidence>